<dbReference type="EMBL" id="JAJIUN010000097">
    <property type="protein sequence ID" value="MCC8624540.1"/>
    <property type="molecule type" value="Genomic_DNA"/>
</dbReference>
<evidence type="ECO:0000256" key="7">
    <source>
        <dbReference type="ARBA" id="ARBA00022985"/>
    </source>
</evidence>
<feature type="transmembrane region" description="Helical" evidence="11">
    <location>
        <begin position="129"/>
        <end position="155"/>
    </location>
</feature>
<protein>
    <submittedName>
        <fullName evidence="13">EamA family transporter</fullName>
    </submittedName>
</protein>
<keyword evidence="4" id="KW-0997">Cell inner membrane</keyword>
<evidence type="ECO:0000259" key="12">
    <source>
        <dbReference type="Pfam" id="PF00892"/>
    </source>
</evidence>
<proteinExistence type="predicted"/>
<feature type="transmembrane region" description="Helical" evidence="11">
    <location>
        <begin position="190"/>
        <end position="210"/>
    </location>
</feature>
<evidence type="ECO:0000256" key="9">
    <source>
        <dbReference type="ARBA" id="ARBA00023098"/>
    </source>
</evidence>
<evidence type="ECO:0000256" key="5">
    <source>
        <dbReference type="ARBA" id="ARBA00022556"/>
    </source>
</evidence>
<dbReference type="PANTHER" id="PTHR30561:SF9">
    <property type="entry name" value="4-AMINO-4-DEOXY-L-ARABINOSE-PHOSPHOUNDECAPRENOL FLIPPASE SUBUNIT ARNF-RELATED"/>
    <property type="match status" value="1"/>
</dbReference>
<dbReference type="Gene3D" id="1.10.3730.20">
    <property type="match status" value="1"/>
</dbReference>
<dbReference type="InterPro" id="IPR000390">
    <property type="entry name" value="Small_drug/metabolite_transptr"/>
</dbReference>
<evidence type="ECO:0000256" key="10">
    <source>
        <dbReference type="ARBA" id="ARBA00023136"/>
    </source>
</evidence>
<comment type="caution">
    <text evidence="13">The sequence shown here is derived from an EMBL/GenBank/DDBJ whole genome shotgun (WGS) entry which is preliminary data.</text>
</comment>
<dbReference type="Pfam" id="PF00892">
    <property type="entry name" value="EamA"/>
    <property type="match status" value="1"/>
</dbReference>
<evidence type="ECO:0000256" key="6">
    <source>
        <dbReference type="ARBA" id="ARBA00022692"/>
    </source>
</evidence>
<evidence type="ECO:0000256" key="3">
    <source>
        <dbReference type="ARBA" id="ARBA00022516"/>
    </source>
</evidence>
<dbReference type="InterPro" id="IPR000620">
    <property type="entry name" value="EamA_dom"/>
</dbReference>
<gene>
    <name evidence="13" type="ORF">LN473_21705</name>
</gene>
<evidence type="ECO:0000256" key="4">
    <source>
        <dbReference type="ARBA" id="ARBA00022519"/>
    </source>
</evidence>
<feature type="domain" description="EamA" evidence="12">
    <location>
        <begin position="116"/>
        <end position="207"/>
    </location>
</feature>
<evidence type="ECO:0000256" key="2">
    <source>
        <dbReference type="ARBA" id="ARBA00022475"/>
    </source>
</evidence>
<keyword evidence="9" id="KW-0443">Lipid metabolism</keyword>
<keyword evidence="14" id="KW-1185">Reference proteome</keyword>
<comment type="subcellular location">
    <subcellularLocation>
        <location evidence="1">Cell membrane</location>
        <topology evidence="1">Multi-pass membrane protein</topology>
    </subcellularLocation>
</comment>
<keyword evidence="10 11" id="KW-0472">Membrane</keyword>
<evidence type="ECO:0000313" key="14">
    <source>
        <dbReference type="Proteomes" id="UP001430544"/>
    </source>
</evidence>
<evidence type="ECO:0000256" key="1">
    <source>
        <dbReference type="ARBA" id="ARBA00004651"/>
    </source>
</evidence>
<feature type="transmembrane region" description="Helical" evidence="11">
    <location>
        <begin position="162"/>
        <end position="184"/>
    </location>
</feature>
<keyword evidence="6 11" id="KW-0812">Transmembrane</keyword>
<evidence type="ECO:0000256" key="8">
    <source>
        <dbReference type="ARBA" id="ARBA00022989"/>
    </source>
</evidence>
<accession>A0ABS8LFK2</accession>
<sequence length="213" mass="22974">MAVRDHHVVMEAKAVPTPATYCLTSAQAGFSGTKALRVDQISQRVTKFVTLSGPAAQVVWSVRSTYAVYDDPQARDAVRQPPETGNVMIRELPLIFFVTCSTIGSQLLVKHGLTQIAARTPAPMGRDWLLAAVLSPSVITAVAVQGIGFLVWMLVVRHVKLGVAFAISGAFFYLLLALLSWLLYGERLTPWQWVGLVLISTGVALVSLTAQAG</sequence>
<keyword evidence="7" id="KW-0448">Lipopolysaccharide biosynthesis</keyword>
<dbReference type="SUPFAM" id="SSF103481">
    <property type="entry name" value="Multidrug resistance efflux transporter EmrE"/>
    <property type="match status" value="1"/>
</dbReference>
<organism evidence="13 14">
    <name type="scientific">Xanthomonas vesicatoria</name>
    <dbReference type="NCBI Taxonomy" id="56460"/>
    <lineage>
        <taxon>Bacteria</taxon>
        <taxon>Pseudomonadati</taxon>
        <taxon>Pseudomonadota</taxon>
        <taxon>Gammaproteobacteria</taxon>
        <taxon>Lysobacterales</taxon>
        <taxon>Lysobacteraceae</taxon>
        <taxon>Xanthomonas</taxon>
    </lineage>
</organism>
<dbReference type="InterPro" id="IPR037185">
    <property type="entry name" value="EmrE-like"/>
</dbReference>
<evidence type="ECO:0000313" key="13">
    <source>
        <dbReference type="EMBL" id="MCC8624540.1"/>
    </source>
</evidence>
<keyword evidence="5" id="KW-0441">Lipid A biosynthesis</keyword>
<dbReference type="Proteomes" id="UP001430544">
    <property type="component" value="Unassembled WGS sequence"/>
</dbReference>
<dbReference type="PANTHER" id="PTHR30561">
    <property type="entry name" value="SMR FAMILY PROTON-DEPENDENT DRUG EFFLUX TRANSPORTER SUGE"/>
    <property type="match status" value="1"/>
</dbReference>
<dbReference type="RefSeq" id="WP_080764189.1">
    <property type="nucleotide sequence ID" value="NZ_CP018470.1"/>
</dbReference>
<keyword evidence="2" id="KW-1003">Cell membrane</keyword>
<name>A0ABS8LFK2_9XANT</name>
<reference evidence="13" key="1">
    <citation type="submission" date="2021-11" db="EMBL/GenBank/DDBJ databases">
        <title>Genome resources and taxonomic validation of 89 Xanthomonas strains.</title>
        <authorList>
            <person name="Tambong J.T."/>
        </authorList>
    </citation>
    <scope>NUCLEOTIDE SEQUENCE</scope>
    <source>
        <strain evidence="13">Bv 5-4A</strain>
    </source>
</reference>
<keyword evidence="3" id="KW-0444">Lipid biosynthesis</keyword>
<evidence type="ECO:0000256" key="11">
    <source>
        <dbReference type="SAM" id="Phobius"/>
    </source>
</evidence>
<keyword evidence="8 11" id="KW-1133">Transmembrane helix</keyword>